<dbReference type="Gene3D" id="3.40.50.300">
    <property type="entry name" value="P-loop containing nucleotide triphosphate hydrolases"/>
    <property type="match status" value="1"/>
</dbReference>
<comment type="caution">
    <text evidence="5">The sequence shown here is derived from an EMBL/GenBank/DDBJ whole genome shotgun (WGS) entry which is preliminary data.</text>
</comment>
<dbReference type="OrthoDB" id="413460at2759"/>
<proteinExistence type="predicted"/>
<feature type="compositionally biased region" description="Low complexity" evidence="2">
    <location>
        <begin position="12"/>
        <end position="24"/>
    </location>
</feature>
<keyword evidence="6" id="KW-1185">Reference proteome</keyword>
<accession>A0A9K3CQL9</accession>
<dbReference type="Pfam" id="PF00176">
    <property type="entry name" value="SNF2-rel_dom"/>
    <property type="match status" value="1"/>
</dbReference>
<dbReference type="PANTHER" id="PTHR45629">
    <property type="entry name" value="SNF2/RAD54 FAMILY MEMBER"/>
    <property type="match status" value="1"/>
</dbReference>
<feature type="region of interest" description="Disordered" evidence="2">
    <location>
        <begin position="1"/>
        <end position="146"/>
    </location>
</feature>
<dbReference type="InterPro" id="IPR050496">
    <property type="entry name" value="SNF2_RAD54_helicase_repair"/>
</dbReference>
<feature type="region of interest" description="Disordered" evidence="2">
    <location>
        <begin position="325"/>
        <end position="364"/>
    </location>
</feature>
<evidence type="ECO:0000313" key="5">
    <source>
        <dbReference type="EMBL" id="GIQ80645.1"/>
    </source>
</evidence>
<feature type="region of interest" description="Disordered" evidence="2">
    <location>
        <begin position="495"/>
        <end position="515"/>
    </location>
</feature>
<dbReference type="InterPro" id="IPR049730">
    <property type="entry name" value="SNF2/RAD54-like_C"/>
</dbReference>
<keyword evidence="1" id="KW-0378">Hydrolase</keyword>
<feature type="domain" description="Helicase ATP-binding" evidence="3">
    <location>
        <begin position="199"/>
        <end position="427"/>
    </location>
</feature>
<gene>
    <name evidence="5" type="ORF">KIPB_001476</name>
</gene>
<dbReference type="InterPro" id="IPR038718">
    <property type="entry name" value="SNF2-like_sf"/>
</dbReference>
<dbReference type="PANTHER" id="PTHR45629:SF7">
    <property type="entry name" value="DNA EXCISION REPAIR PROTEIN ERCC-6-RELATED"/>
    <property type="match status" value="1"/>
</dbReference>
<evidence type="ECO:0000259" key="4">
    <source>
        <dbReference type="PROSITE" id="PS51194"/>
    </source>
</evidence>
<dbReference type="Gene3D" id="3.40.50.10810">
    <property type="entry name" value="Tandem AAA-ATPase domain"/>
    <property type="match status" value="2"/>
</dbReference>
<feature type="compositionally biased region" description="Basic and acidic residues" evidence="2">
    <location>
        <begin position="330"/>
        <end position="345"/>
    </location>
</feature>
<dbReference type="InterPro" id="IPR014001">
    <property type="entry name" value="Helicase_ATP-bd"/>
</dbReference>
<dbReference type="PROSITE" id="PS51194">
    <property type="entry name" value="HELICASE_CTER"/>
    <property type="match status" value="1"/>
</dbReference>
<dbReference type="SMART" id="SM00487">
    <property type="entry name" value="DEXDc"/>
    <property type="match status" value="1"/>
</dbReference>
<dbReference type="EMBL" id="BDIP01000211">
    <property type="protein sequence ID" value="GIQ80645.1"/>
    <property type="molecule type" value="Genomic_DNA"/>
</dbReference>
<protein>
    <submittedName>
        <fullName evidence="5">Uncharacterized protein</fullName>
    </submittedName>
</protein>
<evidence type="ECO:0000256" key="1">
    <source>
        <dbReference type="ARBA" id="ARBA00022801"/>
    </source>
</evidence>
<feature type="compositionally biased region" description="Low complexity" evidence="2">
    <location>
        <begin position="96"/>
        <end position="108"/>
    </location>
</feature>
<dbReference type="GO" id="GO:0015616">
    <property type="term" value="F:DNA translocase activity"/>
    <property type="evidence" value="ECO:0007669"/>
    <property type="project" value="TreeGrafter"/>
</dbReference>
<dbReference type="Proteomes" id="UP000265618">
    <property type="component" value="Unassembled WGS sequence"/>
</dbReference>
<dbReference type="SMART" id="SM00490">
    <property type="entry name" value="HELICc"/>
    <property type="match status" value="1"/>
</dbReference>
<dbReference type="GO" id="GO:0016787">
    <property type="term" value="F:hydrolase activity"/>
    <property type="evidence" value="ECO:0007669"/>
    <property type="project" value="UniProtKB-KW"/>
</dbReference>
<evidence type="ECO:0000256" key="2">
    <source>
        <dbReference type="SAM" id="MobiDB-lite"/>
    </source>
</evidence>
<dbReference type="CDD" id="cd18793">
    <property type="entry name" value="SF2_C_SNF"/>
    <property type="match status" value="1"/>
</dbReference>
<dbReference type="InterPro" id="IPR001650">
    <property type="entry name" value="Helicase_C-like"/>
</dbReference>
<evidence type="ECO:0000259" key="3">
    <source>
        <dbReference type="PROSITE" id="PS51192"/>
    </source>
</evidence>
<dbReference type="SUPFAM" id="SSF52540">
    <property type="entry name" value="P-loop containing nucleoside triphosphate hydrolases"/>
    <property type="match status" value="2"/>
</dbReference>
<dbReference type="PROSITE" id="PS51192">
    <property type="entry name" value="HELICASE_ATP_BIND_1"/>
    <property type="match status" value="1"/>
</dbReference>
<evidence type="ECO:0000313" key="6">
    <source>
        <dbReference type="Proteomes" id="UP000265618"/>
    </source>
</evidence>
<dbReference type="InterPro" id="IPR000330">
    <property type="entry name" value="SNF2_N"/>
</dbReference>
<dbReference type="AlphaFoldDB" id="A0A9K3CQL9"/>
<sequence length="907" mass="99865">MARQYVRPGTISQGYRSQSQSQGPSQGGTYGSLSYGLVPTPPRPISTLYGPRHPSQGVSSADRGVGVRQTHIRGGQPGQGQQEHRRKYPTGHLLESSSSPDPPQGSSVSHRRPRHAGLSLSLSPSPPSPSSKRRPAPPKPVDQWESLQRKSALLGVSTSLDPDAIRRGAPDAIPSQGRLLRAYNGLFEHQKEGVQWMYNLWRQGLPGGVLAHDMGLGKTVQISYLLRSLFSLSAVSHALIVVPSSLLHNWESELRKWCPGIPVCMFHGTNRDVDISTAMVKAQGIVLTSYGHLVTHLPRLVLPHHHTSTQTLPKWERLNRHNRMAKRKKEGLPPDPSDHRAHRQDTGSAIPTVHPSRQDEEAAMPPRDAYEWGVVICDEATRIKAHSALASVAIRMLKARLRVALSGTPVQNNLQELWCIVDWVTKGSVLGGLDAFCQTFDRPIIESRKKDASKESRYVGLAAQTKLNALTDPLMLRRSKEEVLGVAQSLAGGPSAAGHASIPSPMDTPPRVSGLTSTLPPKLDMVVWIPLSRLQLDLYNGLVGTEGVKSMLKGLGMKGEAKTHAMQGRLPLMSLLSKICDTPDILSAQDMSRWPLEQRQEIQRTLARLTQEQRSSKLMFTLKLCDQLCGPDRRHPQHKTLVFSQHTSTLDVIEAGLRGRGVRLCRIKSSMKVGERQAMVDAFNRPSSPTAVCLLTVGVGGMGLNITGADRVLLYDPAWNPSVENQAIDRAYRLGQKRPVVVYRLVTVSTIEEHRFVRQIFKSGLIEASVQKVTDTKRHFNDDDLTRIMRPVEDPYYVPRTAHALQRETGSVVDILQSDYAPMIPGIVAHVEGLMGPFDPEADPLCCMDRRMEGRGRKKGAVSVGTSNSAVAVSLVSQTVSLKEDPLESTLSRQERDALILKYGRQP</sequence>
<organism evidence="5 6">
    <name type="scientific">Kipferlia bialata</name>
    <dbReference type="NCBI Taxonomy" id="797122"/>
    <lineage>
        <taxon>Eukaryota</taxon>
        <taxon>Metamonada</taxon>
        <taxon>Carpediemonas-like organisms</taxon>
        <taxon>Kipferlia</taxon>
    </lineage>
</organism>
<feature type="domain" description="Helicase C-terminal" evidence="4">
    <location>
        <begin position="601"/>
        <end position="781"/>
    </location>
</feature>
<dbReference type="InterPro" id="IPR027417">
    <property type="entry name" value="P-loop_NTPase"/>
</dbReference>
<dbReference type="GO" id="GO:0005524">
    <property type="term" value="F:ATP binding"/>
    <property type="evidence" value="ECO:0007669"/>
    <property type="project" value="InterPro"/>
</dbReference>
<dbReference type="Pfam" id="PF00271">
    <property type="entry name" value="Helicase_C"/>
    <property type="match status" value="1"/>
</dbReference>
<reference evidence="5 6" key="1">
    <citation type="journal article" date="2018" name="PLoS ONE">
        <title>The draft genome of Kipferlia bialata reveals reductive genome evolution in fornicate parasites.</title>
        <authorList>
            <person name="Tanifuji G."/>
            <person name="Takabayashi S."/>
            <person name="Kume K."/>
            <person name="Takagi M."/>
            <person name="Nakayama T."/>
            <person name="Kamikawa R."/>
            <person name="Inagaki Y."/>
            <person name="Hashimoto T."/>
        </authorList>
    </citation>
    <scope>NUCLEOTIDE SEQUENCE [LARGE SCALE GENOMIC DNA]</scope>
    <source>
        <strain evidence="5">NY0173</strain>
    </source>
</reference>
<name>A0A9K3CQL9_9EUKA</name>